<dbReference type="PANTHER" id="PTHR16201:SF45">
    <property type="entry name" value="PQ-LOOP REPEAT FAMILY PROTEIN _ TRANSMEMBRANE FAMILY PROTEIN"/>
    <property type="match status" value="1"/>
</dbReference>
<dbReference type="FunFam" id="1.20.1280.290:FF:000012">
    <property type="entry name" value="Vacuolar membrane PQ loop repeat protein"/>
    <property type="match status" value="1"/>
</dbReference>
<dbReference type="InterPro" id="IPR036291">
    <property type="entry name" value="NAD(P)-bd_dom_sf"/>
</dbReference>
<dbReference type="GO" id="GO:0098852">
    <property type="term" value="C:lytic vacuole membrane"/>
    <property type="evidence" value="ECO:0007669"/>
    <property type="project" value="UniProtKB-ARBA"/>
</dbReference>
<dbReference type="InterPro" id="IPR006603">
    <property type="entry name" value="PQ-loop_rpt"/>
</dbReference>
<reference evidence="7" key="2">
    <citation type="submission" date="2019-01" db="UniProtKB">
        <authorList>
            <consortium name="EnsemblPlants"/>
        </authorList>
    </citation>
    <scope>IDENTIFICATION</scope>
    <source>
        <strain evidence="7">cv. Heinz 1706</strain>
    </source>
</reference>
<protein>
    <recommendedName>
        <fullName evidence="6">NAD-dependent epimerase/dehydratase domain-containing protein</fullName>
    </recommendedName>
</protein>
<feature type="transmembrane region" description="Helical" evidence="5">
    <location>
        <begin position="705"/>
        <end position="726"/>
    </location>
</feature>
<dbReference type="PANTHER" id="PTHR16201">
    <property type="entry name" value="SEVEN TRANSMEMBRANE PROTEIN 1-RELATED"/>
    <property type="match status" value="1"/>
</dbReference>
<dbReference type="Pfam" id="PF01370">
    <property type="entry name" value="Epimerase"/>
    <property type="match status" value="1"/>
</dbReference>
<dbReference type="FunFam" id="1.20.1280.290:FF:000009">
    <property type="entry name" value="PQ loop repeat family protein"/>
    <property type="match status" value="1"/>
</dbReference>
<feature type="domain" description="NAD-dependent epimerase/dehydratase" evidence="6">
    <location>
        <begin position="65"/>
        <end position="277"/>
    </location>
</feature>
<feature type="transmembrane region" description="Helical" evidence="5">
    <location>
        <begin position="440"/>
        <end position="462"/>
    </location>
</feature>
<dbReference type="InterPro" id="IPR051415">
    <property type="entry name" value="LAAT-1"/>
</dbReference>
<evidence type="ECO:0000256" key="4">
    <source>
        <dbReference type="ARBA" id="ARBA00023136"/>
    </source>
</evidence>
<dbReference type="SMART" id="SM00679">
    <property type="entry name" value="CTNS"/>
    <property type="match status" value="2"/>
</dbReference>
<feature type="transmembrane region" description="Helical" evidence="5">
    <location>
        <begin position="673"/>
        <end position="693"/>
    </location>
</feature>
<dbReference type="CDD" id="cd05266">
    <property type="entry name" value="SDR_a4"/>
    <property type="match status" value="1"/>
</dbReference>
<dbReference type="FunCoup" id="A0A3Q7FXS6">
    <property type="interactions" value="751"/>
</dbReference>
<dbReference type="Gene3D" id="3.40.50.720">
    <property type="entry name" value="NAD(P)-binding Rossmann-like Domain"/>
    <property type="match status" value="1"/>
</dbReference>
<reference evidence="7" key="1">
    <citation type="journal article" date="2012" name="Nature">
        <title>The tomato genome sequence provides insights into fleshy fruit evolution.</title>
        <authorList>
            <consortium name="Tomato Genome Consortium"/>
        </authorList>
    </citation>
    <scope>NUCLEOTIDE SEQUENCE [LARGE SCALE GENOMIC DNA]</scope>
    <source>
        <strain evidence="7">cv. Heinz 1706</strain>
    </source>
</reference>
<dbReference type="Pfam" id="PF04193">
    <property type="entry name" value="PQ-loop"/>
    <property type="match status" value="2"/>
</dbReference>
<keyword evidence="3 5" id="KW-1133">Transmembrane helix</keyword>
<dbReference type="PaxDb" id="4081-Solyc02g089890.2.1"/>
<dbReference type="EnsemblPlants" id="Solyc02g089890.3.1">
    <property type="protein sequence ID" value="Solyc02g089890.3.1"/>
    <property type="gene ID" value="Solyc02g089890.3"/>
</dbReference>
<keyword evidence="2 5" id="KW-0812">Transmembrane</keyword>
<dbReference type="AlphaFoldDB" id="A0A3Q7FXS6"/>
<evidence type="ECO:0000256" key="3">
    <source>
        <dbReference type="ARBA" id="ARBA00022989"/>
    </source>
</evidence>
<keyword evidence="8" id="KW-1185">Reference proteome</keyword>
<evidence type="ECO:0000313" key="7">
    <source>
        <dbReference type="EnsemblPlants" id="Solyc02g089890.3.1"/>
    </source>
</evidence>
<proteinExistence type="predicted"/>
<dbReference type="InterPro" id="IPR001509">
    <property type="entry name" value="Epimerase_deHydtase"/>
</dbReference>
<dbReference type="Gramene" id="Solyc02g089890.3.1">
    <property type="protein sequence ID" value="Solyc02g089890.3.1"/>
    <property type="gene ID" value="Solyc02g089890.3"/>
</dbReference>
<feature type="transmembrane region" description="Helical" evidence="5">
    <location>
        <begin position="406"/>
        <end position="428"/>
    </location>
</feature>
<evidence type="ECO:0000256" key="5">
    <source>
        <dbReference type="SAM" id="Phobius"/>
    </source>
</evidence>
<dbReference type="STRING" id="4081.A0A3Q7FXS6"/>
<dbReference type="GO" id="GO:0015174">
    <property type="term" value="F:basic amino acid transmembrane transporter activity"/>
    <property type="evidence" value="ECO:0007669"/>
    <property type="project" value="UniProtKB-ARBA"/>
</dbReference>
<name>A0A3Q7FXS6_SOLLC</name>
<organism evidence="7">
    <name type="scientific">Solanum lycopersicum</name>
    <name type="common">Tomato</name>
    <name type="synonym">Lycopersicon esculentum</name>
    <dbReference type="NCBI Taxonomy" id="4081"/>
    <lineage>
        <taxon>Eukaryota</taxon>
        <taxon>Viridiplantae</taxon>
        <taxon>Streptophyta</taxon>
        <taxon>Embryophyta</taxon>
        <taxon>Tracheophyta</taxon>
        <taxon>Spermatophyta</taxon>
        <taxon>Magnoliopsida</taxon>
        <taxon>eudicotyledons</taxon>
        <taxon>Gunneridae</taxon>
        <taxon>Pentapetalae</taxon>
        <taxon>asterids</taxon>
        <taxon>lamiids</taxon>
        <taxon>Solanales</taxon>
        <taxon>Solanaceae</taxon>
        <taxon>Solanoideae</taxon>
        <taxon>Solaneae</taxon>
        <taxon>Solanum</taxon>
        <taxon>Solanum subgen. Lycopersicon</taxon>
    </lineage>
</organism>
<evidence type="ECO:0000259" key="6">
    <source>
        <dbReference type="Pfam" id="PF01370"/>
    </source>
</evidence>
<dbReference type="Proteomes" id="UP000004994">
    <property type="component" value="Chromosome 2"/>
</dbReference>
<keyword evidence="4 5" id="KW-0472">Membrane</keyword>
<feature type="transmembrane region" description="Helical" evidence="5">
    <location>
        <begin position="468"/>
        <end position="488"/>
    </location>
</feature>
<comment type="subcellular location">
    <subcellularLocation>
        <location evidence="1">Membrane</location>
        <topology evidence="1">Multi-pass membrane protein</topology>
    </subcellularLocation>
</comment>
<dbReference type="SUPFAM" id="SSF51735">
    <property type="entry name" value="NAD(P)-binding Rossmann-fold domains"/>
    <property type="match status" value="1"/>
</dbReference>
<dbReference type="InParanoid" id="A0A3Q7FXS6"/>
<evidence type="ECO:0000256" key="1">
    <source>
        <dbReference type="ARBA" id="ARBA00004141"/>
    </source>
</evidence>
<accession>A0A3Q7FXS6</accession>
<evidence type="ECO:0000313" key="8">
    <source>
        <dbReference type="Proteomes" id="UP000004994"/>
    </source>
</evidence>
<sequence length="751" mass="83611">KFQSIELSGMEICRLPNQPAVIHLRQGQTAGIYSIKTPQFSSNIKCSVGEESSTKNPDLKNRMFILGMGFVGKFLAADLKSNGWEVTGTCTSTARKKKLEEMGLHAHIFDANEPQQEVLDILKFHSHLLISIPPVLGVGDPMLRHKELLKERLKDGNLQWLGYLSSTGVYGDSGGALVDEEFPPSSTTELAKARIAAEEGWLHLACDGRVSAQIFRLGGIYGPGRSAVDTILKQEPLSKGQKMRFSRHYTSRIHVADICQALKASIQRPSPGQIYNVVDDDPAPREQVFKFARNLVEEKWPGHLIFNNSAEEVKSLIPQGGSRGEKRVSNKRIKTELGVNLLYPTYESGLRSIIERIEVPFGMKVLMLLRQQQNSIAYCVKENKPCVVGWVNLYFKDCLCNVRDEFSFGFGFVSLICWAVAEIPQIVTNFRTKSSSGVSLLFLLGWVVGDVFNLTGCLLESATLPTQLYTAVLYTATTIILVLQILYYDYFYKCWKRSENETRQLEVEEVLKKPLRPQKTTDSGIPIPCRSASRPMDFYFMSARSLAGSSTPPFRSNLRPIASEPSAVGLNHNYSSDDDTVDAPLSISVSQPKPIPRSAGYGAFLATASGMPHQTKALIVGFGGRKLLQEHGTEHSALGQCLGWMMAAVYMGGRIPQIWLNIKRGSVEGLNPFMFVFALIANITYVGSILLRSTEWSKIKANMPWLLDAVVCVVLDLFIILQYVYYKYLRKNPSSSNGREDEGAYKKANKN</sequence>
<dbReference type="Gene3D" id="1.20.1280.290">
    <property type="match status" value="2"/>
</dbReference>
<evidence type="ECO:0000256" key="2">
    <source>
        <dbReference type="ARBA" id="ARBA00022692"/>
    </source>
</evidence>
<dbReference type="GO" id="GO:0016020">
    <property type="term" value="C:membrane"/>
    <property type="evidence" value="ECO:0000318"/>
    <property type="project" value="GO_Central"/>
</dbReference>